<reference evidence="1 2" key="1">
    <citation type="journal article" date="2021" name="Elife">
        <title>Chloroplast acquisition without the gene transfer in kleptoplastic sea slugs, Plakobranchus ocellatus.</title>
        <authorList>
            <person name="Maeda T."/>
            <person name="Takahashi S."/>
            <person name="Yoshida T."/>
            <person name="Shimamura S."/>
            <person name="Takaki Y."/>
            <person name="Nagai Y."/>
            <person name="Toyoda A."/>
            <person name="Suzuki Y."/>
            <person name="Arimoto A."/>
            <person name="Ishii H."/>
            <person name="Satoh N."/>
            <person name="Nishiyama T."/>
            <person name="Hasebe M."/>
            <person name="Maruyama T."/>
            <person name="Minagawa J."/>
            <person name="Obokata J."/>
            <person name="Shigenobu S."/>
        </authorList>
    </citation>
    <scope>NUCLEOTIDE SEQUENCE [LARGE SCALE GENOMIC DNA]</scope>
</reference>
<protein>
    <submittedName>
        <fullName evidence="1">Coiled-coil domain-containing protein 90B, mitochondrial</fullName>
    </submittedName>
</protein>
<evidence type="ECO:0000313" key="2">
    <source>
        <dbReference type="Proteomes" id="UP000762676"/>
    </source>
</evidence>
<proteinExistence type="predicted"/>
<dbReference type="Proteomes" id="UP000762676">
    <property type="component" value="Unassembled WGS sequence"/>
</dbReference>
<comment type="caution">
    <text evidence="1">The sequence shown here is derived from an EMBL/GenBank/DDBJ whole genome shotgun (WGS) entry which is preliminary data.</text>
</comment>
<name>A0AAV4H2Y6_9GAST</name>
<accession>A0AAV4H2Y6</accession>
<keyword evidence="2" id="KW-1185">Reference proteome</keyword>
<dbReference type="AlphaFoldDB" id="A0AAV4H2Y6"/>
<gene>
    <name evidence="1" type="ORF">ElyMa_000858700</name>
</gene>
<dbReference type="EMBL" id="BMAT01001760">
    <property type="protein sequence ID" value="GFR92054.1"/>
    <property type="molecule type" value="Genomic_DNA"/>
</dbReference>
<sequence>MNHLDVGYYDGLDKDVGFAVQVLNRYQTEYFARAIRLSLSLIKEGYVERYVYTTHPWLVSLYLDCPKIKLLDTPLKCPTPAEQETFKKAVKDGHIAWHAFPMNIQTDFLGANLFEYGLSLGEQLDARFGINRTHATMSQRDIPGMTKALLPLLMKHKVKAISVGVNPGTAPPAVPSPFVWKLRDSDPDGILAFWDKGGYPINPGPNPADPKGLARGKCVITSGLDEALCFAFRTDNTGPPESIQEWLGYYEILRAEFPGAELMASTFDNFVAVLEKVKSNLPVRSFEIGDTWIQGIASDPKKCAMYRAFVRAWEICSASGKCELSDSRIQAMLRFLIKLPEHTWGAHDFLDHTNWSNEDLAEARHSKEYVQAEDSWREQRQFLDFAFDALGNHPLRDAVKAEYENLQPKMPDFTGYLPASLNKEFTCPGGMIVKFGKDGSLVRLYDPLNKREWASSSSPLGKLTYDTYVEEDFIHMAKLYNYEAGVGYDKPNITLNAHPQKKRWDMVAAGLFQRDDWNSSNCDFILRVATQDNETRSKYGAPEAFYLQYTGSQAGNGLEVTVLMKNKTTTRMPESLSYGHTPLIQTSTPKTIRRNEKQRTEDFVWSISKMGQNIDPCDVVLNGSQYVHGKSMIKLSYMRKI</sequence>
<evidence type="ECO:0000313" key="1">
    <source>
        <dbReference type="EMBL" id="GFR92054.1"/>
    </source>
</evidence>
<organism evidence="1 2">
    <name type="scientific">Elysia marginata</name>
    <dbReference type="NCBI Taxonomy" id="1093978"/>
    <lineage>
        <taxon>Eukaryota</taxon>
        <taxon>Metazoa</taxon>
        <taxon>Spiralia</taxon>
        <taxon>Lophotrochozoa</taxon>
        <taxon>Mollusca</taxon>
        <taxon>Gastropoda</taxon>
        <taxon>Heterobranchia</taxon>
        <taxon>Euthyneura</taxon>
        <taxon>Panpulmonata</taxon>
        <taxon>Sacoglossa</taxon>
        <taxon>Placobranchoidea</taxon>
        <taxon>Plakobranchidae</taxon>
        <taxon>Elysia</taxon>
    </lineage>
</organism>
<dbReference type="Pfam" id="PF16477">
    <property type="entry name" value="DUF5054"/>
    <property type="match status" value="1"/>
</dbReference>
<dbReference type="InterPro" id="IPR032482">
    <property type="entry name" value="DUF5054"/>
</dbReference>